<dbReference type="InterPro" id="IPR040608">
    <property type="entry name" value="Snf8/Vps36"/>
</dbReference>
<keyword evidence="8" id="KW-0472">Membrane</keyword>
<evidence type="ECO:0000256" key="7">
    <source>
        <dbReference type="ARBA" id="ARBA00022927"/>
    </source>
</evidence>
<dbReference type="AlphaFoldDB" id="A0A1E4T5C8"/>
<dbReference type="InterPro" id="IPR016689">
    <property type="entry name" value="ESCRT-2_cplx_Snf8"/>
</dbReference>
<sequence>MSRKGLASFENHSSQQTKFQNLGQQLLRSQHEELETQFQVFQNALTAFKEQYSAEIMENPKFRTEFSEICISFGVDPLIVSTDKNKSNTTSETDDKYNHLAMRIFEICQLTKSLNGGIIPIADMTRMINNEAGVDPMMSSLHNSIKEVDVQKAISNLKNIGGEIQMIKIGSSNYIKSIPQELNSDQSIILATCESIGHVSVNLLRDNFGWRKIRCKSNLEELVSNGLVWVDEFGNEKLYWATSWINKEL</sequence>
<evidence type="ECO:0000256" key="6">
    <source>
        <dbReference type="ARBA" id="ARBA00022753"/>
    </source>
</evidence>
<dbReference type="EMBL" id="KV453849">
    <property type="protein sequence ID" value="ODV86945.1"/>
    <property type="molecule type" value="Genomic_DNA"/>
</dbReference>
<keyword evidence="10" id="KW-1185">Reference proteome</keyword>
<dbReference type="GO" id="GO:0000814">
    <property type="term" value="C:ESCRT II complex"/>
    <property type="evidence" value="ECO:0007669"/>
    <property type="project" value="InterPro"/>
</dbReference>
<evidence type="ECO:0008006" key="11">
    <source>
        <dbReference type="Google" id="ProtNLM"/>
    </source>
</evidence>
<dbReference type="InterPro" id="IPR036388">
    <property type="entry name" value="WH-like_DNA-bd_sf"/>
</dbReference>
<dbReference type="SUPFAM" id="SSF46785">
    <property type="entry name" value="Winged helix' DNA-binding domain"/>
    <property type="match status" value="2"/>
</dbReference>
<reference evidence="10" key="1">
    <citation type="submission" date="2016-04" db="EMBL/GenBank/DDBJ databases">
        <title>Comparative genomics of biotechnologically important yeasts.</title>
        <authorList>
            <consortium name="DOE Joint Genome Institute"/>
            <person name="Riley R."/>
            <person name="Haridas S."/>
            <person name="Wolfe K.H."/>
            <person name="Lopes M.R."/>
            <person name="Hittinger C.T."/>
            <person name="Goker M."/>
            <person name="Salamov A."/>
            <person name="Wisecaver J."/>
            <person name="Long T.M."/>
            <person name="Aerts A.L."/>
            <person name="Barry K."/>
            <person name="Choi C."/>
            <person name="Clum A."/>
            <person name="Coughlan A.Y."/>
            <person name="Deshpande S."/>
            <person name="Douglass A.P."/>
            <person name="Hanson S.J."/>
            <person name="Klenk H.-P."/>
            <person name="Labutti K."/>
            <person name="Lapidus A."/>
            <person name="Lindquist E."/>
            <person name="Lipzen A."/>
            <person name="Meier-Kolthoff J.P."/>
            <person name="Ohm R.A."/>
            <person name="Otillar R.P."/>
            <person name="Pangilinan J."/>
            <person name="Peng Y."/>
            <person name="Rokas A."/>
            <person name="Rosa C.A."/>
            <person name="Scheuner C."/>
            <person name="Sibirny A.A."/>
            <person name="Slot J.C."/>
            <person name="Stielow J.B."/>
            <person name="Sun H."/>
            <person name="Kurtzman C.P."/>
            <person name="Blackwell M."/>
            <person name="Grigoriev I.V."/>
            <person name="Jeffries T.W."/>
        </authorList>
    </citation>
    <scope>NUCLEOTIDE SEQUENCE [LARGE SCALE GENOMIC DNA]</scope>
    <source>
        <strain evidence="10">NRRL YB-2248</strain>
    </source>
</reference>
<keyword evidence="7" id="KW-0653">Protein transport</keyword>
<dbReference type="Pfam" id="PF04157">
    <property type="entry name" value="EAP30"/>
    <property type="match status" value="1"/>
</dbReference>
<name>A0A1E4T5C8_9ASCO</name>
<dbReference type="PANTHER" id="PTHR12806:SF0">
    <property type="entry name" value="VACUOLAR-SORTING PROTEIN SNF8"/>
    <property type="match status" value="1"/>
</dbReference>
<keyword evidence="6" id="KW-0967">Endosome</keyword>
<accession>A0A1E4T5C8</accession>
<evidence type="ECO:0000313" key="10">
    <source>
        <dbReference type="Proteomes" id="UP000094801"/>
    </source>
</evidence>
<dbReference type="PANTHER" id="PTHR12806">
    <property type="entry name" value="EAP30 SUBUNIT OF ELL COMPLEX"/>
    <property type="match status" value="1"/>
</dbReference>
<evidence type="ECO:0000256" key="2">
    <source>
        <dbReference type="ARBA" id="ARBA00004496"/>
    </source>
</evidence>
<protein>
    <recommendedName>
        <fullName evidence="11">Vacuolar-sorting protein SNF8</fullName>
    </recommendedName>
</protein>
<gene>
    <name evidence="9" type="ORF">CANARDRAFT_27289</name>
</gene>
<dbReference type="STRING" id="983967.A0A1E4T5C8"/>
<dbReference type="OrthoDB" id="283883at2759"/>
<dbReference type="FunFam" id="1.10.10.10:FF:000397">
    <property type="entry name" value="Vacuolar-sorting protein SNF8"/>
    <property type="match status" value="1"/>
</dbReference>
<organism evidence="9 10">
    <name type="scientific">[Candida] arabinofermentans NRRL YB-2248</name>
    <dbReference type="NCBI Taxonomy" id="983967"/>
    <lineage>
        <taxon>Eukaryota</taxon>
        <taxon>Fungi</taxon>
        <taxon>Dikarya</taxon>
        <taxon>Ascomycota</taxon>
        <taxon>Saccharomycotina</taxon>
        <taxon>Pichiomycetes</taxon>
        <taxon>Pichiales</taxon>
        <taxon>Pichiaceae</taxon>
        <taxon>Ogataea</taxon>
        <taxon>Ogataea/Candida clade</taxon>
    </lineage>
</organism>
<evidence type="ECO:0000256" key="3">
    <source>
        <dbReference type="ARBA" id="ARBA00009834"/>
    </source>
</evidence>
<evidence type="ECO:0000256" key="1">
    <source>
        <dbReference type="ARBA" id="ARBA00004481"/>
    </source>
</evidence>
<evidence type="ECO:0000256" key="5">
    <source>
        <dbReference type="ARBA" id="ARBA00022490"/>
    </source>
</evidence>
<dbReference type="Proteomes" id="UP000094801">
    <property type="component" value="Unassembled WGS sequence"/>
</dbReference>
<proteinExistence type="inferred from homology"/>
<dbReference type="Gene3D" id="1.10.10.10">
    <property type="entry name" value="Winged helix-like DNA-binding domain superfamily/Winged helix DNA-binding domain"/>
    <property type="match status" value="2"/>
</dbReference>
<keyword evidence="4" id="KW-0813">Transport</keyword>
<evidence type="ECO:0000256" key="8">
    <source>
        <dbReference type="ARBA" id="ARBA00023136"/>
    </source>
</evidence>
<evidence type="ECO:0000313" key="9">
    <source>
        <dbReference type="EMBL" id="ODV86945.1"/>
    </source>
</evidence>
<comment type="similarity">
    <text evidence="3">Belongs to the SNF8 family.</text>
</comment>
<evidence type="ECO:0000256" key="4">
    <source>
        <dbReference type="ARBA" id="ARBA00022448"/>
    </source>
</evidence>
<keyword evidence="5" id="KW-0963">Cytoplasm</keyword>
<dbReference type="InterPro" id="IPR036390">
    <property type="entry name" value="WH_DNA-bd_sf"/>
</dbReference>
<comment type="subcellular location">
    <subcellularLocation>
        <location evidence="2">Cytoplasm</location>
    </subcellularLocation>
    <subcellularLocation>
        <location evidence="1">Endosome membrane</location>
        <topology evidence="1">Peripheral membrane protein</topology>
    </subcellularLocation>
</comment>
<dbReference type="GO" id="GO:0043328">
    <property type="term" value="P:protein transport to vacuole involved in ubiquitin-dependent protein catabolic process via the multivesicular body sorting pathway"/>
    <property type="evidence" value="ECO:0007669"/>
    <property type="project" value="TreeGrafter"/>
</dbReference>
<dbReference type="Gene3D" id="6.10.140.180">
    <property type="match status" value="1"/>
</dbReference>